<evidence type="ECO:0000313" key="3">
    <source>
        <dbReference type="EMBL" id="TPP65135.1"/>
    </source>
</evidence>
<gene>
    <name evidence="3" type="ORF">FGIG_09912</name>
</gene>
<evidence type="ECO:0000256" key="1">
    <source>
        <dbReference type="ARBA" id="ARBA00023157"/>
    </source>
</evidence>
<name>A0A504YXA0_FASGI</name>
<dbReference type="Pfam" id="PF00085">
    <property type="entry name" value="Thioredoxin"/>
    <property type="match status" value="1"/>
</dbReference>
<dbReference type="OrthoDB" id="2121326at2759"/>
<evidence type="ECO:0000313" key="4">
    <source>
        <dbReference type="Proteomes" id="UP000316759"/>
    </source>
</evidence>
<organism evidence="3 4">
    <name type="scientific">Fasciola gigantica</name>
    <name type="common">Giant liver fluke</name>
    <dbReference type="NCBI Taxonomy" id="46835"/>
    <lineage>
        <taxon>Eukaryota</taxon>
        <taxon>Metazoa</taxon>
        <taxon>Spiralia</taxon>
        <taxon>Lophotrochozoa</taxon>
        <taxon>Platyhelminthes</taxon>
        <taxon>Trematoda</taxon>
        <taxon>Digenea</taxon>
        <taxon>Plagiorchiida</taxon>
        <taxon>Echinostomata</taxon>
        <taxon>Echinostomatoidea</taxon>
        <taxon>Fasciolidae</taxon>
        <taxon>Fasciola</taxon>
    </lineage>
</organism>
<dbReference type="InterPro" id="IPR036249">
    <property type="entry name" value="Thioredoxin-like_sf"/>
</dbReference>
<dbReference type="PANTHER" id="PTHR46115">
    <property type="entry name" value="THIOREDOXIN-LIKE PROTEIN 1"/>
    <property type="match status" value="1"/>
</dbReference>
<feature type="domain" description="Thioredoxin" evidence="2">
    <location>
        <begin position="22"/>
        <end position="98"/>
    </location>
</feature>
<dbReference type="InterPro" id="IPR017937">
    <property type="entry name" value="Thioredoxin_CS"/>
</dbReference>
<dbReference type="Proteomes" id="UP000316759">
    <property type="component" value="Unassembled WGS sequence"/>
</dbReference>
<dbReference type="InterPro" id="IPR013766">
    <property type="entry name" value="Thioredoxin_domain"/>
</dbReference>
<sequence>MENILQNCRCYPLTVFHTKGSCKQLHKFGTKIMVAQISGESRLDQLMEVSKNGLVVIDFYATWCGPCKEVEPVFAKFPKSYPSVTFAKIDVDEFPVCA</sequence>
<keyword evidence="1" id="KW-1015">Disulfide bond</keyword>
<dbReference type="PROSITE" id="PS51352">
    <property type="entry name" value="THIOREDOXIN_2"/>
    <property type="match status" value="1"/>
</dbReference>
<keyword evidence="4" id="KW-1185">Reference proteome</keyword>
<proteinExistence type="predicted"/>
<dbReference type="AlphaFoldDB" id="A0A504YXA0"/>
<reference evidence="3 4" key="1">
    <citation type="submission" date="2019-04" db="EMBL/GenBank/DDBJ databases">
        <title>Annotation for the trematode Fasciola gigantica.</title>
        <authorList>
            <person name="Choi Y.-J."/>
        </authorList>
    </citation>
    <scope>NUCLEOTIDE SEQUENCE [LARGE SCALE GENOMIC DNA]</scope>
    <source>
        <strain evidence="3">Uganda_cow_1</strain>
    </source>
</reference>
<dbReference type="Gene3D" id="3.40.30.10">
    <property type="entry name" value="Glutaredoxin"/>
    <property type="match status" value="1"/>
</dbReference>
<dbReference type="EMBL" id="SUNJ01003582">
    <property type="protein sequence ID" value="TPP65135.1"/>
    <property type="molecule type" value="Genomic_DNA"/>
</dbReference>
<dbReference type="SUPFAM" id="SSF52833">
    <property type="entry name" value="Thioredoxin-like"/>
    <property type="match status" value="1"/>
</dbReference>
<dbReference type="CDD" id="cd02947">
    <property type="entry name" value="TRX_family"/>
    <property type="match status" value="1"/>
</dbReference>
<evidence type="ECO:0000259" key="2">
    <source>
        <dbReference type="PROSITE" id="PS51352"/>
    </source>
</evidence>
<comment type="caution">
    <text evidence="3">The sequence shown here is derived from an EMBL/GenBank/DDBJ whole genome shotgun (WGS) entry which is preliminary data.</text>
</comment>
<accession>A0A504YXA0</accession>
<dbReference type="STRING" id="46835.A0A504YXA0"/>
<dbReference type="PROSITE" id="PS00194">
    <property type="entry name" value="THIOREDOXIN_1"/>
    <property type="match status" value="1"/>
</dbReference>
<protein>
    <submittedName>
        <fullName evidence="3">Thioredoxin</fullName>
    </submittedName>
</protein>